<keyword evidence="1" id="KW-1133">Transmembrane helix</keyword>
<reference evidence="2" key="2">
    <citation type="submission" date="2020-09" db="EMBL/GenBank/DDBJ databases">
        <authorList>
            <person name="Sun Q."/>
            <person name="Sedlacek I."/>
        </authorList>
    </citation>
    <scope>NUCLEOTIDE SEQUENCE</scope>
    <source>
        <strain evidence="2">CCM 7684</strain>
    </source>
</reference>
<dbReference type="InterPro" id="IPR018710">
    <property type="entry name" value="DUF2232"/>
</dbReference>
<keyword evidence="1" id="KW-0472">Membrane</keyword>
<feature type="transmembrane region" description="Helical" evidence="1">
    <location>
        <begin position="138"/>
        <end position="157"/>
    </location>
</feature>
<keyword evidence="1" id="KW-0812">Transmembrane</keyword>
<proteinExistence type="predicted"/>
<feature type="transmembrane region" description="Helical" evidence="1">
    <location>
        <begin position="42"/>
        <end position="67"/>
    </location>
</feature>
<evidence type="ECO:0000313" key="3">
    <source>
        <dbReference type="Proteomes" id="UP000602745"/>
    </source>
</evidence>
<sequence>MMKRFLPVGLGAGIASALLFASLGSGSILSLALFQIAPLPILLAAIGWGQAAGLIAAGIAGLSVLAALGVEMGALHLASVGVPSWWLAHLALLSQPNDDGDVAWYPIGRLVLWAAAIAIGIAGLSALVIGGSVSGYEALLRENLLGLLNNGGAAAMLPEGMTPENTADLIVFVMPPAFAAFSLVITLINLWIAARVARASGRLIRPWPDLVMTRFPTAVLPTFTLAVLVMFLPDPFAFFGRIAATVLLLLLALIGLTVIHFATRGSASQPFVLIATYLLLFVQIGTLFVVAVLGIAEQLFGLRARIAARRSSSPPRS</sequence>
<comment type="caution">
    <text evidence="2">The sequence shown here is derived from an EMBL/GenBank/DDBJ whole genome shotgun (WGS) entry which is preliminary data.</text>
</comment>
<feature type="transmembrane region" description="Helical" evidence="1">
    <location>
        <begin position="112"/>
        <end position="131"/>
    </location>
</feature>
<feature type="transmembrane region" description="Helical" evidence="1">
    <location>
        <begin position="271"/>
        <end position="296"/>
    </location>
</feature>
<organism evidence="2 3">
    <name type="scientific">Agaricicola taiwanensis</name>
    <dbReference type="NCBI Taxonomy" id="591372"/>
    <lineage>
        <taxon>Bacteria</taxon>
        <taxon>Pseudomonadati</taxon>
        <taxon>Pseudomonadota</taxon>
        <taxon>Alphaproteobacteria</taxon>
        <taxon>Rhodobacterales</taxon>
        <taxon>Paracoccaceae</taxon>
        <taxon>Agaricicola</taxon>
    </lineage>
</organism>
<feature type="transmembrane region" description="Helical" evidence="1">
    <location>
        <begin position="169"/>
        <end position="194"/>
    </location>
</feature>
<feature type="transmembrane region" description="Helical" evidence="1">
    <location>
        <begin position="215"/>
        <end position="232"/>
    </location>
</feature>
<accession>A0A8J3DWR5</accession>
<evidence type="ECO:0000256" key="1">
    <source>
        <dbReference type="SAM" id="Phobius"/>
    </source>
</evidence>
<keyword evidence="3" id="KW-1185">Reference proteome</keyword>
<dbReference type="Pfam" id="PF09991">
    <property type="entry name" value="DUF2232"/>
    <property type="match status" value="1"/>
</dbReference>
<protein>
    <submittedName>
        <fullName evidence="2">Membrane protein</fullName>
    </submittedName>
</protein>
<feature type="transmembrane region" description="Helical" evidence="1">
    <location>
        <begin position="74"/>
        <end position="92"/>
    </location>
</feature>
<dbReference type="EMBL" id="BMCP01000002">
    <property type="protein sequence ID" value="GGE46939.1"/>
    <property type="molecule type" value="Genomic_DNA"/>
</dbReference>
<gene>
    <name evidence="2" type="ORF">GCM10007276_25150</name>
</gene>
<dbReference type="RefSeq" id="WP_188410056.1">
    <property type="nucleotide sequence ID" value="NZ_BMCP01000002.1"/>
</dbReference>
<dbReference type="AlphaFoldDB" id="A0A8J3DWR5"/>
<name>A0A8J3DWR5_9RHOB</name>
<feature type="transmembrane region" description="Helical" evidence="1">
    <location>
        <begin position="238"/>
        <end position="259"/>
    </location>
</feature>
<reference evidence="2" key="1">
    <citation type="journal article" date="2014" name="Int. J. Syst. Evol. Microbiol.">
        <title>Complete genome sequence of Corynebacterium casei LMG S-19264T (=DSM 44701T), isolated from a smear-ripened cheese.</title>
        <authorList>
            <consortium name="US DOE Joint Genome Institute (JGI-PGF)"/>
            <person name="Walter F."/>
            <person name="Albersmeier A."/>
            <person name="Kalinowski J."/>
            <person name="Ruckert C."/>
        </authorList>
    </citation>
    <scope>NUCLEOTIDE SEQUENCE</scope>
    <source>
        <strain evidence="2">CCM 7684</strain>
    </source>
</reference>
<evidence type="ECO:0000313" key="2">
    <source>
        <dbReference type="EMBL" id="GGE46939.1"/>
    </source>
</evidence>
<dbReference type="Proteomes" id="UP000602745">
    <property type="component" value="Unassembled WGS sequence"/>
</dbReference>